<dbReference type="GO" id="GO:0019350">
    <property type="term" value="P:teichoic acid biosynthetic process"/>
    <property type="evidence" value="ECO:0007669"/>
    <property type="project" value="UniProtKB-KW"/>
</dbReference>
<dbReference type="EMBL" id="JACGWT010000004">
    <property type="protein sequence ID" value="MBA8795005.1"/>
    <property type="molecule type" value="Genomic_DNA"/>
</dbReference>
<proteinExistence type="inferred from homology"/>
<feature type="compositionally biased region" description="Pro residues" evidence="7">
    <location>
        <begin position="19"/>
        <end position="29"/>
    </location>
</feature>
<evidence type="ECO:0000256" key="1">
    <source>
        <dbReference type="ARBA" id="ARBA00004202"/>
    </source>
</evidence>
<dbReference type="CDD" id="cd00761">
    <property type="entry name" value="Glyco_tranf_GTA_type"/>
    <property type="match status" value="1"/>
</dbReference>
<comment type="caution">
    <text evidence="9">The sequence shown here is derived from an EMBL/GenBank/DDBJ whole genome shotgun (WGS) entry which is preliminary data.</text>
</comment>
<keyword evidence="10" id="KW-1185">Reference proteome</keyword>
<dbReference type="Gene3D" id="3.90.550.10">
    <property type="entry name" value="Spore Coat Polysaccharide Biosynthesis Protein SpsA, Chain A"/>
    <property type="match status" value="1"/>
</dbReference>
<dbReference type="GO" id="GO:0005886">
    <property type="term" value="C:plasma membrane"/>
    <property type="evidence" value="ECO:0007669"/>
    <property type="project" value="UniProtKB-SubCell"/>
</dbReference>
<dbReference type="Pfam" id="PF04464">
    <property type="entry name" value="Glyphos_transf"/>
    <property type="match status" value="1"/>
</dbReference>
<evidence type="ECO:0000256" key="5">
    <source>
        <dbReference type="ARBA" id="ARBA00022944"/>
    </source>
</evidence>
<dbReference type="Gene3D" id="3.40.50.12580">
    <property type="match status" value="1"/>
</dbReference>
<evidence type="ECO:0000256" key="2">
    <source>
        <dbReference type="ARBA" id="ARBA00010488"/>
    </source>
</evidence>
<comment type="subcellular location">
    <subcellularLocation>
        <location evidence="1">Cell membrane</location>
        <topology evidence="1">Peripheral membrane protein</topology>
    </subcellularLocation>
</comment>
<dbReference type="InterPro" id="IPR043148">
    <property type="entry name" value="TagF_C"/>
</dbReference>
<dbReference type="SUPFAM" id="SSF53448">
    <property type="entry name" value="Nucleotide-diphospho-sugar transferases"/>
    <property type="match status" value="1"/>
</dbReference>
<dbReference type="RefSeq" id="WP_182560623.1">
    <property type="nucleotide sequence ID" value="NZ_JACGWT010000004.1"/>
</dbReference>
<keyword evidence="6" id="KW-0472">Membrane</keyword>
<dbReference type="SUPFAM" id="SSF53756">
    <property type="entry name" value="UDP-Glycosyltransferase/glycogen phosphorylase"/>
    <property type="match status" value="1"/>
</dbReference>
<dbReference type="Proteomes" id="UP000523079">
    <property type="component" value="Unassembled WGS sequence"/>
</dbReference>
<dbReference type="InterPro" id="IPR029044">
    <property type="entry name" value="Nucleotide-diphossugar_trans"/>
</dbReference>
<accession>A0A7W3ITN1</accession>
<evidence type="ECO:0000256" key="7">
    <source>
        <dbReference type="SAM" id="MobiDB-lite"/>
    </source>
</evidence>
<dbReference type="PANTHER" id="PTHR37316:SF3">
    <property type="entry name" value="TEICHOIC ACID GLYCEROL-PHOSPHATE TRANSFERASE"/>
    <property type="match status" value="1"/>
</dbReference>
<evidence type="ECO:0000313" key="10">
    <source>
        <dbReference type="Proteomes" id="UP000523079"/>
    </source>
</evidence>
<feature type="region of interest" description="Disordered" evidence="7">
    <location>
        <begin position="520"/>
        <end position="548"/>
    </location>
</feature>
<dbReference type="PANTHER" id="PTHR37316">
    <property type="entry name" value="TEICHOIC ACID GLYCEROL-PHOSPHATE PRIMASE"/>
    <property type="match status" value="1"/>
</dbReference>
<evidence type="ECO:0000256" key="3">
    <source>
        <dbReference type="ARBA" id="ARBA00022475"/>
    </source>
</evidence>
<sequence length="1302" mass="142315">MTDSEPTTPAPGSAAPTPTRTPTPAPAPGREPSGRGGAGRARPAAGLARQPVVRSVLARVRRISRHPRARTLAGLVDRGLVRVAGRPVLLPAPKVSVIVPIYNVEAYLDECLHSIRAQTETDLEIVVVDDGSPDGSLAIAQRHARQDPRVVIVRQANAGLGAARNTGVRRARGRFLTFVDSDDLLPPQALRQLLGRARGQQLVVGALLRFDERSRWTPRWVHVLHARELRGITIADHPALVRNNYSVGKLFRRSWWLEQDRWFREGVAYEDQPLITELYGLADALAVVPEVVYEYRRREDGSSISQQTATLADLEARVDAWHASWQSLRRSVPEVVFHAWLVTLFDVHFHWYLESPSIVDPAYWSRLREAVVELSDDAGPGVWRETMPHRRVLIEFARRDRPDLIQAWGEQAGNKLWMFPSRVVEDGVLLDLPFRGDPGLGLPDSLFTLHRSQLRLTQSLHQLSWSAPDGAPSRGTAGPDPAAEAVLRLRGWAGIRYVDTTEHPVAVEVALVHRRTGAELRVADDPSRPGHERPVQPPPNDDRSAGYLGAGYDVELPVGRWLSGLDVKDRDAFDLVLTVRAAGFEVTEPVSEVSKRAGAAALVAGPAPRGVLSAELVEHVALTLGYERLPVEIDDVDVTGRTVSGRVRSLGKLGPDDLEAVLATPTGPAAIGVGPVRAALDAGEDGSRFTLTLPEAPTPAGLTGWRIRVLDRKGRRLHARHLAPETTETTAVGVRGTLAAAPTRWGRFGLVERVPGLVLEAVGTAGAESFPVRLGLDAGADLAGPDALDDVVAFLANSKGRGAAVPLVRDARGWTAEVPLHRRSWRFGDLALPSSTYQLAAEHADGTRVPVRVDPGLRTGMPLPVRSAEPGAEEPDVEAALTPEATVPLPRVRITQAPRGAPEVKIERPLAPAESTNHAQRRLLERYGPGRATQPLRRAVLFHSYFGEQAVCNGVGVHRELLRRGADLDIFWGVRDGSVAVPEGGIPVVWGSTAWYELITTARYYLDNMFQPLWHHKTPGQVLMQTFHGYPFKTMGLPLWRQTGLSQERIDSYARRAAEWDYLVSPAGYATPLLQRDFGYDGEVLEVGYPRNDVLNSADAGPLRTAVRSSLGLEPGQRAVLYAPTFRDYLSTDGHTAALVDFLDLDRLTAALPDVVVLVRGHAFNARVAARVGDRERVVDVTDYPEVADLYLAADAVIADYSSLRFDFGVTGKPMIFHVPDLDLYEETRGWLFDFAGSAPGPLVRTTDEVVEALADLPRVVEEHAPAYADFRSRFLELEDGHASARLVDAVFVPRGDAPAAD</sequence>
<evidence type="ECO:0000259" key="8">
    <source>
        <dbReference type="Pfam" id="PF00535"/>
    </source>
</evidence>
<dbReference type="Gene3D" id="3.40.50.11820">
    <property type="match status" value="1"/>
</dbReference>
<keyword evidence="4 9" id="KW-0808">Transferase</keyword>
<feature type="compositionally biased region" description="Low complexity" evidence="7">
    <location>
        <begin position="1"/>
        <end position="18"/>
    </location>
</feature>
<dbReference type="EC" id="2.7.8.12" evidence="9"/>
<comment type="similarity">
    <text evidence="2">Belongs to the CDP-glycerol glycerophosphotransferase family.</text>
</comment>
<dbReference type="InterPro" id="IPR051612">
    <property type="entry name" value="Teichoic_Acid_Biosynth"/>
</dbReference>
<organism evidence="9 10">
    <name type="scientific">Microlunatus kandeliicorticis</name>
    <dbReference type="NCBI Taxonomy" id="1759536"/>
    <lineage>
        <taxon>Bacteria</taxon>
        <taxon>Bacillati</taxon>
        <taxon>Actinomycetota</taxon>
        <taxon>Actinomycetes</taxon>
        <taxon>Propionibacteriales</taxon>
        <taxon>Propionibacteriaceae</taxon>
        <taxon>Microlunatus</taxon>
    </lineage>
</organism>
<feature type="region of interest" description="Disordered" evidence="7">
    <location>
        <begin position="850"/>
        <end position="876"/>
    </location>
</feature>
<feature type="compositionally biased region" description="Basic and acidic residues" evidence="7">
    <location>
        <begin position="520"/>
        <end position="544"/>
    </location>
</feature>
<dbReference type="InterPro" id="IPR007554">
    <property type="entry name" value="Glycerophosphate_synth"/>
</dbReference>
<keyword evidence="3" id="KW-1003">Cell membrane</keyword>
<protein>
    <submittedName>
        <fullName evidence="9">CDP-glycerol glycerophosphotransferase</fullName>
        <ecNumber evidence="9">2.7.8.12</ecNumber>
    </submittedName>
</protein>
<feature type="domain" description="Glycosyltransferase 2-like" evidence="8">
    <location>
        <begin position="96"/>
        <end position="220"/>
    </location>
</feature>
<dbReference type="Pfam" id="PF00535">
    <property type="entry name" value="Glycos_transf_2"/>
    <property type="match status" value="1"/>
</dbReference>
<dbReference type="GO" id="GO:0047355">
    <property type="term" value="F:CDP-glycerol glycerophosphotransferase activity"/>
    <property type="evidence" value="ECO:0007669"/>
    <property type="project" value="UniProtKB-EC"/>
</dbReference>
<evidence type="ECO:0000256" key="6">
    <source>
        <dbReference type="ARBA" id="ARBA00023136"/>
    </source>
</evidence>
<name>A0A7W3ITN1_9ACTN</name>
<feature type="region of interest" description="Disordered" evidence="7">
    <location>
        <begin position="1"/>
        <end position="47"/>
    </location>
</feature>
<dbReference type="InterPro" id="IPR043149">
    <property type="entry name" value="TagF_N"/>
</dbReference>
<dbReference type="InterPro" id="IPR001173">
    <property type="entry name" value="Glyco_trans_2-like"/>
</dbReference>
<reference evidence="9 10" key="1">
    <citation type="submission" date="2020-07" db="EMBL/GenBank/DDBJ databases">
        <title>Sequencing the genomes of 1000 actinobacteria strains.</title>
        <authorList>
            <person name="Klenk H.-P."/>
        </authorList>
    </citation>
    <scope>NUCLEOTIDE SEQUENCE [LARGE SCALE GENOMIC DNA]</scope>
    <source>
        <strain evidence="9 10">DSM 100723</strain>
    </source>
</reference>
<evidence type="ECO:0000313" key="9">
    <source>
        <dbReference type="EMBL" id="MBA8795005.1"/>
    </source>
</evidence>
<evidence type="ECO:0000256" key="4">
    <source>
        <dbReference type="ARBA" id="ARBA00022679"/>
    </source>
</evidence>
<keyword evidence="5" id="KW-0777">Teichoic acid biosynthesis</keyword>
<gene>
    <name evidence="9" type="ORF">FHX74_002633</name>
</gene>